<evidence type="ECO:0000259" key="3">
    <source>
        <dbReference type="Pfam" id="PF03061"/>
    </source>
</evidence>
<dbReference type="SUPFAM" id="SSF54637">
    <property type="entry name" value="Thioesterase/thiol ester dehydrase-isomerase"/>
    <property type="match status" value="1"/>
</dbReference>
<evidence type="ECO:0000313" key="5">
    <source>
        <dbReference type="Proteomes" id="UP000320585"/>
    </source>
</evidence>
<dbReference type="OrthoDB" id="328435at2"/>
<dbReference type="GeneID" id="92715872"/>
<proteinExistence type="inferred from homology"/>
<name>A0A8E3ZJH7_9FIRM</name>
<evidence type="ECO:0000256" key="1">
    <source>
        <dbReference type="ARBA" id="ARBA00008324"/>
    </source>
</evidence>
<dbReference type="Gene3D" id="3.10.129.10">
    <property type="entry name" value="Hotdog Thioesterase"/>
    <property type="match status" value="1"/>
</dbReference>
<keyword evidence="2" id="KW-0378">Hydrolase</keyword>
<sequence>MEILTDPEQIRQHIRDIYKPNHFMMDYFHINIEEIHCGSATVSLKTDPEKHNNQRGVIHGGVFAALADSVTGVTSATVGAVVATVTLTMNFIRTVTPGETIRVTSKVTHRGRSTIAITAEMRDEEGRLMSNILANMMVIGEFPEIPHHWNG</sequence>
<comment type="similarity">
    <text evidence="1">Belongs to the thioesterase PaaI family.</text>
</comment>
<feature type="domain" description="Thioesterase" evidence="3">
    <location>
        <begin position="56"/>
        <end position="129"/>
    </location>
</feature>
<gene>
    <name evidence="4" type="ORF">Dia5BBH33_06520</name>
</gene>
<dbReference type="AlphaFoldDB" id="A0A8E3ZJH7"/>
<dbReference type="GO" id="GO:0047617">
    <property type="term" value="F:fatty acyl-CoA hydrolase activity"/>
    <property type="evidence" value="ECO:0007669"/>
    <property type="project" value="InterPro"/>
</dbReference>
<dbReference type="PANTHER" id="PTHR21660">
    <property type="entry name" value="THIOESTERASE SUPERFAMILY MEMBER-RELATED"/>
    <property type="match status" value="1"/>
</dbReference>
<dbReference type="KEGG" id="dho:Dia5BBH33_06520"/>
<dbReference type="InterPro" id="IPR003736">
    <property type="entry name" value="PAAI_dom"/>
</dbReference>
<keyword evidence="5" id="KW-1185">Reference proteome</keyword>
<dbReference type="Pfam" id="PF03061">
    <property type="entry name" value="4HBT"/>
    <property type="match status" value="1"/>
</dbReference>
<dbReference type="Proteomes" id="UP000320585">
    <property type="component" value="Chromosome"/>
</dbReference>
<dbReference type="PANTHER" id="PTHR21660:SF1">
    <property type="entry name" value="ACYL-COENZYME A THIOESTERASE 13"/>
    <property type="match status" value="1"/>
</dbReference>
<dbReference type="NCBIfam" id="TIGR00369">
    <property type="entry name" value="unchar_dom_1"/>
    <property type="match status" value="1"/>
</dbReference>
<dbReference type="InterPro" id="IPR039298">
    <property type="entry name" value="ACOT13"/>
</dbReference>
<organism evidence="4 5">
    <name type="scientific">Dialister hominis</name>
    <dbReference type="NCBI Taxonomy" id="2582419"/>
    <lineage>
        <taxon>Bacteria</taxon>
        <taxon>Bacillati</taxon>
        <taxon>Bacillota</taxon>
        <taxon>Negativicutes</taxon>
        <taxon>Veillonellales</taxon>
        <taxon>Veillonellaceae</taxon>
        <taxon>Dialister</taxon>
    </lineage>
</organism>
<reference evidence="5" key="1">
    <citation type="submission" date="2019-05" db="EMBL/GenBank/DDBJ databases">
        <title>Complete genome sequencing of Dialister sp. strain 5BBH33.</title>
        <authorList>
            <person name="Sakamoto M."/>
            <person name="Murakami T."/>
            <person name="Mori H."/>
        </authorList>
    </citation>
    <scope>NUCLEOTIDE SEQUENCE [LARGE SCALE GENOMIC DNA]</scope>
    <source>
        <strain evidence="5">5BBH33</strain>
    </source>
</reference>
<accession>A0A8E3ZJH7</accession>
<dbReference type="RefSeq" id="WP_022381488.1">
    <property type="nucleotide sequence ID" value="NZ_AP019697.1"/>
</dbReference>
<protein>
    <recommendedName>
        <fullName evidence="3">Thioesterase domain-containing protein</fullName>
    </recommendedName>
</protein>
<evidence type="ECO:0000256" key="2">
    <source>
        <dbReference type="ARBA" id="ARBA00022801"/>
    </source>
</evidence>
<dbReference type="EMBL" id="AP019697">
    <property type="protein sequence ID" value="BBK24717.1"/>
    <property type="molecule type" value="Genomic_DNA"/>
</dbReference>
<evidence type="ECO:0000313" key="4">
    <source>
        <dbReference type="EMBL" id="BBK24717.1"/>
    </source>
</evidence>
<dbReference type="InterPro" id="IPR029069">
    <property type="entry name" value="HotDog_dom_sf"/>
</dbReference>
<dbReference type="InterPro" id="IPR006683">
    <property type="entry name" value="Thioestr_dom"/>
</dbReference>
<dbReference type="CDD" id="cd03443">
    <property type="entry name" value="PaaI_thioesterase"/>
    <property type="match status" value="1"/>
</dbReference>